<dbReference type="GO" id="GO:0003824">
    <property type="term" value="F:catalytic activity"/>
    <property type="evidence" value="ECO:0007669"/>
    <property type="project" value="InterPro"/>
</dbReference>
<sequence length="422" mass="46533">MGCLINTVPFCVQVERSMPVLNLLHQVAHASAAMIPHEHCHLSAIQQWTPPGLDAFNLFNTLLVYENAPAIQQSTYDGTIAFTDKHELEFTEYDLAAAIEPVGNRLLLHLSWNAHKLVKEYAICISQSLSQLLTDVHKALLHTSAPTPVHQVLTLPEPEQRMLNAFTANPLAWDESKTVVDLFTACAQRHPDEAAVELDSDVWDYQTLYAKAQRLAQWLLHYGLTAQEPVGIIIARTPDVIVTVLGVSMAGGALILIDPEYPLDRISFIARDCGIRRVCYTAAHAEVVQRVSALVPVAVCEIDTMLATAPKNTASTLGQVLPSHLAYILYTSGSTGRPKGVMIEHRGLSNLIQQTPSIVPHMRSHFRHMQALAMTFDGCIWDIFMTLCHGGTLVLRDEIAHTMHHVDSTSLTPSLMAVLDPT</sequence>
<dbReference type="PANTHER" id="PTHR45527:SF1">
    <property type="entry name" value="FATTY ACID SYNTHASE"/>
    <property type="match status" value="1"/>
</dbReference>
<feature type="non-terminal residue" evidence="5">
    <location>
        <position position="422"/>
    </location>
</feature>
<reference evidence="5" key="1">
    <citation type="submission" date="2022-07" db="EMBL/GenBank/DDBJ databases">
        <title>Phylogenomic reconstructions and comparative analyses of Kickxellomycotina fungi.</title>
        <authorList>
            <person name="Reynolds N.K."/>
            <person name="Stajich J.E."/>
            <person name="Barry K."/>
            <person name="Grigoriev I.V."/>
            <person name="Crous P."/>
            <person name="Smith M.E."/>
        </authorList>
    </citation>
    <scope>NUCLEOTIDE SEQUENCE</scope>
    <source>
        <strain evidence="5">RSA 567</strain>
    </source>
</reference>
<dbReference type="PROSITE" id="PS00455">
    <property type="entry name" value="AMP_BINDING"/>
    <property type="match status" value="1"/>
</dbReference>
<evidence type="ECO:0000313" key="6">
    <source>
        <dbReference type="Proteomes" id="UP001151582"/>
    </source>
</evidence>
<dbReference type="InterPro" id="IPR020459">
    <property type="entry name" value="AMP-binding"/>
</dbReference>
<gene>
    <name evidence="5" type="ORF">H4R34_005994</name>
</gene>
<evidence type="ECO:0000256" key="2">
    <source>
        <dbReference type="ARBA" id="ARBA00022553"/>
    </source>
</evidence>
<feature type="domain" description="AMP-dependent synthetase/ligase" evidence="3">
    <location>
        <begin position="184"/>
        <end position="408"/>
    </location>
</feature>
<dbReference type="FunFam" id="3.40.50.980:FF:000001">
    <property type="entry name" value="Non-ribosomal peptide synthetase"/>
    <property type="match status" value="1"/>
</dbReference>
<evidence type="ECO:0000259" key="4">
    <source>
        <dbReference type="Pfam" id="PF00668"/>
    </source>
</evidence>
<protein>
    <recommendedName>
        <fullName evidence="7">AMP-dependent synthetase/ligase domain-containing protein</fullName>
    </recommendedName>
</protein>
<dbReference type="Pfam" id="PF00668">
    <property type="entry name" value="Condensation"/>
    <property type="match status" value="1"/>
</dbReference>
<dbReference type="SUPFAM" id="SSF56801">
    <property type="entry name" value="Acetyl-CoA synthetase-like"/>
    <property type="match status" value="1"/>
</dbReference>
<dbReference type="OrthoDB" id="5598541at2759"/>
<keyword evidence="6" id="KW-1185">Reference proteome</keyword>
<name>A0A9W8B1B0_9FUNG</name>
<dbReference type="InterPro" id="IPR001242">
    <property type="entry name" value="Condensation_dom"/>
</dbReference>
<accession>A0A9W8B1B0</accession>
<proteinExistence type="predicted"/>
<dbReference type="PANTHER" id="PTHR45527">
    <property type="entry name" value="NONRIBOSOMAL PEPTIDE SYNTHETASE"/>
    <property type="match status" value="1"/>
</dbReference>
<dbReference type="EMBL" id="JANBQB010001680">
    <property type="protein sequence ID" value="KAJ1970652.1"/>
    <property type="molecule type" value="Genomic_DNA"/>
</dbReference>
<feature type="domain" description="Condensation" evidence="4">
    <location>
        <begin position="2"/>
        <end position="163"/>
    </location>
</feature>
<evidence type="ECO:0008006" key="7">
    <source>
        <dbReference type="Google" id="ProtNLM"/>
    </source>
</evidence>
<dbReference type="GO" id="GO:0031177">
    <property type="term" value="F:phosphopantetheine binding"/>
    <property type="evidence" value="ECO:0007669"/>
    <property type="project" value="TreeGrafter"/>
</dbReference>
<dbReference type="Gene3D" id="3.30.559.30">
    <property type="entry name" value="Nonribosomal peptide synthetase, condensation domain"/>
    <property type="match status" value="1"/>
</dbReference>
<dbReference type="InterPro" id="IPR020845">
    <property type="entry name" value="AMP-binding_CS"/>
</dbReference>
<keyword evidence="2" id="KW-0597">Phosphoprotein</keyword>
<dbReference type="PRINTS" id="PR00154">
    <property type="entry name" value="AMPBINDING"/>
</dbReference>
<dbReference type="AlphaFoldDB" id="A0A9W8B1B0"/>
<dbReference type="GO" id="GO:0043041">
    <property type="term" value="P:amino acid activation for nonribosomal peptide biosynthetic process"/>
    <property type="evidence" value="ECO:0007669"/>
    <property type="project" value="TreeGrafter"/>
</dbReference>
<comment type="caution">
    <text evidence="5">The sequence shown here is derived from an EMBL/GenBank/DDBJ whole genome shotgun (WGS) entry which is preliminary data.</text>
</comment>
<evidence type="ECO:0000256" key="1">
    <source>
        <dbReference type="ARBA" id="ARBA00022450"/>
    </source>
</evidence>
<dbReference type="GO" id="GO:0044550">
    <property type="term" value="P:secondary metabolite biosynthetic process"/>
    <property type="evidence" value="ECO:0007669"/>
    <property type="project" value="TreeGrafter"/>
</dbReference>
<dbReference type="Gene3D" id="3.40.50.980">
    <property type="match status" value="2"/>
</dbReference>
<evidence type="ECO:0000313" key="5">
    <source>
        <dbReference type="EMBL" id="KAJ1970652.1"/>
    </source>
</evidence>
<keyword evidence="1" id="KW-0596">Phosphopantetheine</keyword>
<dbReference type="GO" id="GO:0005737">
    <property type="term" value="C:cytoplasm"/>
    <property type="evidence" value="ECO:0007669"/>
    <property type="project" value="TreeGrafter"/>
</dbReference>
<organism evidence="5 6">
    <name type="scientific">Dimargaris verticillata</name>
    <dbReference type="NCBI Taxonomy" id="2761393"/>
    <lineage>
        <taxon>Eukaryota</taxon>
        <taxon>Fungi</taxon>
        <taxon>Fungi incertae sedis</taxon>
        <taxon>Zoopagomycota</taxon>
        <taxon>Kickxellomycotina</taxon>
        <taxon>Dimargaritomycetes</taxon>
        <taxon>Dimargaritales</taxon>
        <taxon>Dimargaritaceae</taxon>
        <taxon>Dimargaris</taxon>
    </lineage>
</organism>
<dbReference type="SUPFAM" id="SSF52777">
    <property type="entry name" value="CoA-dependent acyltransferases"/>
    <property type="match status" value="1"/>
</dbReference>
<evidence type="ECO:0000259" key="3">
    <source>
        <dbReference type="Pfam" id="PF00501"/>
    </source>
</evidence>
<dbReference type="InterPro" id="IPR000873">
    <property type="entry name" value="AMP-dep_synth/lig_dom"/>
</dbReference>
<dbReference type="Proteomes" id="UP001151582">
    <property type="component" value="Unassembled WGS sequence"/>
</dbReference>
<dbReference type="Pfam" id="PF00501">
    <property type="entry name" value="AMP-binding"/>
    <property type="match status" value="1"/>
</dbReference>